<evidence type="ECO:0000313" key="1">
    <source>
        <dbReference type="EMBL" id="CRY53681.1"/>
    </source>
</evidence>
<organism evidence="1 2">
    <name type="scientific">Yersinia intermedia</name>
    <dbReference type="NCBI Taxonomy" id="631"/>
    <lineage>
        <taxon>Bacteria</taxon>
        <taxon>Pseudomonadati</taxon>
        <taxon>Pseudomonadota</taxon>
        <taxon>Gammaproteobacteria</taxon>
        <taxon>Enterobacterales</taxon>
        <taxon>Yersiniaceae</taxon>
        <taxon>Yersinia</taxon>
    </lineage>
</organism>
<dbReference type="InterPro" id="IPR006498">
    <property type="entry name" value="Tail_tube"/>
</dbReference>
<evidence type="ECO:0000313" key="2">
    <source>
        <dbReference type="Proteomes" id="UP000043316"/>
    </source>
</evidence>
<dbReference type="EMBL" id="CWJI01000001">
    <property type="protein sequence ID" value="CRY53681.1"/>
    <property type="molecule type" value="Genomic_DNA"/>
</dbReference>
<gene>
    <name evidence="1" type="primary">fII</name>
    <name evidence="1" type="ORF">ERS008476_00581</name>
</gene>
<reference evidence="2" key="1">
    <citation type="submission" date="2015-03" db="EMBL/GenBank/DDBJ databases">
        <authorList>
            <consortium name="Pathogen Informatics"/>
        </authorList>
    </citation>
    <scope>NUCLEOTIDE SEQUENCE [LARGE SCALE GENOMIC DNA]</scope>
    <source>
        <strain evidence="2">R148</strain>
    </source>
</reference>
<sequence length="171" mass="18814">MALPRKLKYFNVYVNGDSFLGQASELTPPKMTIKTEDYQGAGMPGSVAVDLGFEAGALDMELTLGGLAPELLKLWGTPTADGVQFRFAGSYQAEDTGDAIPLEIQTRGRYTEHDPGSAKQGDDTSHKYTLKNTYCKIMANNEELFELDVLNMIYRVDGVDMLEQHRANIGL</sequence>
<protein>
    <submittedName>
        <fullName evidence="1">Major tail tube protein</fullName>
    </submittedName>
</protein>
<dbReference type="AlphaFoldDB" id="A0A0H5M9C9"/>
<dbReference type="NCBIfam" id="TIGR01611">
    <property type="entry name" value="tail_tube"/>
    <property type="match status" value="1"/>
</dbReference>
<name>A0A0H5M9C9_YERIN</name>
<dbReference type="Proteomes" id="UP000043316">
    <property type="component" value="Unassembled WGS sequence"/>
</dbReference>
<dbReference type="RefSeq" id="WP_050873178.1">
    <property type="nucleotide sequence ID" value="NZ_CWJI01000001.1"/>
</dbReference>
<dbReference type="Pfam" id="PF04985">
    <property type="entry name" value="Phage_tube"/>
    <property type="match status" value="1"/>
</dbReference>
<accession>A0A0H5M9C9</accession>
<proteinExistence type="predicted"/>